<feature type="signal peptide" evidence="1">
    <location>
        <begin position="1"/>
        <end position="21"/>
    </location>
</feature>
<accession>A0A0A2F607</accession>
<keyword evidence="1" id="KW-0732">Signal</keyword>
<reference evidence="3 4" key="1">
    <citation type="submission" date="2014-08" db="EMBL/GenBank/DDBJ databases">
        <title>Porphyromonas gulae strain:COT-052_OH1451 Genome sequencing.</title>
        <authorList>
            <person name="Wallis C."/>
            <person name="Deusch O."/>
            <person name="O'Flynn C."/>
            <person name="Davis I."/>
            <person name="Jospin G."/>
            <person name="Darling A.E."/>
            <person name="Coil D.A."/>
            <person name="Alexiev A."/>
            <person name="Horsfall A."/>
            <person name="Kirkwood N."/>
            <person name="Harris S."/>
            <person name="Eisen J.A."/>
        </authorList>
    </citation>
    <scope>NUCLEOTIDE SEQUENCE [LARGE SCALE GENOMIC DNA]</scope>
    <source>
        <strain evidence="4">COT-052 OH1451</strain>
    </source>
</reference>
<dbReference type="RefSeq" id="WP_039420569.1">
    <property type="nucleotide sequence ID" value="NZ_JRAI01000036.1"/>
</dbReference>
<sequence length="393" mass="45525">MKQLLSLFLFAGLVAVENVSAQSPQIPQIDVQTRIARDARYRLDKISVPDSREVFDYFYEEGTIPTKIQRSIGGMLSNVDSLFYEDDRLMQVRYYVNMDNALQMRQVEDYIYDGDRLVLREFKNSPSDEIALRKEFYNYFCGSNLPFETTTETSDGYFQSRAITYRNNKIARINIMTQENPSADLIETGRMVYEFDANNDAVLLLDSVFLPLQNKWVEMFTHRYTYDNKHNCIRWEQDEFGVTKYANNFEYDTSISLSSVLFPTHEEFFRPILPSFMKHMRTKQTYFYNSGDGLSEVCDYNYFYTDMQGNALTDVAVSEAIKIYPRPATDFLRIEGSQLLRLSLFDLNGKLIRTTELTGDLAIIGVASLPRGTYIAEVTAANNKIVRTKVILK</sequence>
<dbReference type="EMBL" id="JRAI01000036">
    <property type="protein sequence ID" value="KGN86423.1"/>
    <property type="molecule type" value="Genomic_DNA"/>
</dbReference>
<dbReference type="Proteomes" id="UP000030130">
    <property type="component" value="Unassembled WGS sequence"/>
</dbReference>
<dbReference type="eggNOG" id="COG3209">
    <property type="taxonomic scope" value="Bacteria"/>
</dbReference>
<comment type="caution">
    <text evidence="3">The sequence shown here is derived from an EMBL/GenBank/DDBJ whole genome shotgun (WGS) entry which is preliminary data.</text>
</comment>
<evidence type="ECO:0000313" key="3">
    <source>
        <dbReference type="EMBL" id="KGN86423.1"/>
    </source>
</evidence>
<proteinExistence type="predicted"/>
<dbReference type="Pfam" id="PF18962">
    <property type="entry name" value="Por_Secre_tail"/>
    <property type="match status" value="1"/>
</dbReference>
<dbReference type="OrthoDB" id="614723at2"/>
<gene>
    <name evidence="3" type="ORF">HR08_03665</name>
</gene>
<protein>
    <submittedName>
        <fullName evidence="3">Secretion protein</fullName>
    </submittedName>
</protein>
<dbReference type="AlphaFoldDB" id="A0A0A2F607"/>
<evidence type="ECO:0000259" key="2">
    <source>
        <dbReference type="Pfam" id="PF18962"/>
    </source>
</evidence>
<dbReference type="NCBIfam" id="TIGR04183">
    <property type="entry name" value="Por_Secre_tail"/>
    <property type="match status" value="1"/>
</dbReference>
<evidence type="ECO:0000313" key="4">
    <source>
        <dbReference type="Proteomes" id="UP000030130"/>
    </source>
</evidence>
<organism evidence="3 4">
    <name type="scientific">Porphyromonas gulae</name>
    <dbReference type="NCBI Taxonomy" id="111105"/>
    <lineage>
        <taxon>Bacteria</taxon>
        <taxon>Pseudomonadati</taxon>
        <taxon>Bacteroidota</taxon>
        <taxon>Bacteroidia</taxon>
        <taxon>Bacteroidales</taxon>
        <taxon>Porphyromonadaceae</taxon>
        <taxon>Porphyromonas</taxon>
    </lineage>
</organism>
<dbReference type="InterPro" id="IPR026444">
    <property type="entry name" value="Secre_tail"/>
</dbReference>
<evidence type="ECO:0000256" key="1">
    <source>
        <dbReference type="SAM" id="SignalP"/>
    </source>
</evidence>
<dbReference type="STRING" id="111105.HR09_05070"/>
<name>A0A0A2F607_9PORP</name>
<feature type="domain" description="Secretion system C-terminal sorting" evidence="2">
    <location>
        <begin position="323"/>
        <end position="391"/>
    </location>
</feature>
<feature type="chain" id="PRO_5001986622" evidence="1">
    <location>
        <begin position="22"/>
        <end position="393"/>
    </location>
</feature>